<dbReference type="EMBL" id="ABJB010605528">
    <property type="status" value="NOT_ANNOTATED_CDS"/>
    <property type="molecule type" value="Genomic_DNA"/>
</dbReference>
<keyword evidence="4" id="KW-0808">Transferase</keyword>
<dbReference type="OrthoDB" id="277832at2759"/>
<dbReference type="EnsemblMetazoa" id="ISCW018322-RA">
    <property type="protein sequence ID" value="ISCW018322-PA"/>
    <property type="gene ID" value="ISCW018322"/>
</dbReference>
<dbReference type="VEuPathDB" id="VectorBase:ISCP_010848"/>
<proteinExistence type="predicted"/>
<reference evidence="4 6" key="1">
    <citation type="submission" date="2008-03" db="EMBL/GenBank/DDBJ databases">
        <title>Annotation of Ixodes scapularis.</title>
        <authorList>
            <consortium name="Ixodes scapularis Genome Project Consortium"/>
            <person name="Caler E."/>
            <person name="Hannick L.I."/>
            <person name="Bidwell S."/>
            <person name="Joardar V."/>
            <person name="Thiagarajan M."/>
            <person name="Amedeo P."/>
            <person name="Galinsky K.J."/>
            <person name="Schobel S."/>
            <person name="Inman J."/>
            <person name="Hostetler J."/>
            <person name="Miller J."/>
            <person name="Hammond M."/>
            <person name="Megy K."/>
            <person name="Lawson D."/>
            <person name="Kodira C."/>
            <person name="Sutton G."/>
            <person name="Meyer J."/>
            <person name="Hill C.A."/>
            <person name="Birren B."/>
            <person name="Nene V."/>
            <person name="Collins F."/>
            <person name="Alarcon-Chaidez F."/>
            <person name="Wikel S."/>
            <person name="Strausberg R."/>
        </authorList>
    </citation>
    <scope>NUCLEOTIDE SEQUENCE [LARGE SCALE GENOMIC DNA]</scope>
    <source>
        <strain evidence="6">Wikel</strain>
        <strain evidence="4">Wikel colony</strain>
    </source>
</reference>
<dbReference type="Pfam" id="PF10469">
    <property type="entry name" value="AKAP7_NLS"/>
    <property type="match status" value="1"/>
</dbReference>
<keyword evidence="6" id="KW-1185">Reference proteome</keyword>
<gene>
    <name evidence="4" type="ORF">IscW_ISCW018322</name>
</gene>
<reference evidence="5" key="2">
    <citation type="submission" date="2020-05" db="UniProtKB">
        <authorList>
            <consortium name="EnsemblMetazoa"/>
        </authorList>
    </citation>
    <scope>IDENTIFICATION</scope>
    <source>
        <strain evidence="5">wikel</strain>
    </source>
</reference>
<accession>B7PGV1</accession>
<evidence type="ECO:0000313" key="6">
    <source>
        <dbReference type="Proteomes" id="UP000001555"/>
    </source>
</evidence>
<protein>
    <submittedName>
        <fullName evidence="4 5">A-kinase anchor protein 7, putative</fullName>
    </submittedName>
</protein>
<dbReference type="VEuPathDB" id="VectorBase:ISCW018322"/>
<dbReference type="SUPFAM" id="SSF55144">
    <property type="entry name" value="LigT-like"/>
    <property type="match status" value="1"/>
</dbReference>
<dbReference type="InParanoid" id="B7PGV1"/>
<keyword evidence="4" id="KW-0418">Kinase</keyword>
<feature type="coiled-coil region" evidence="1">
    <location>
        <begin position="167"/>
        <end position="198"/>
    </location>
</feature>
<dbReference type="AlphaFoldDB" id="B7PGV1"/>
<dbReference type="Gene3D" id="3.90.1140.10">
    <property type="entry name" value="Cyclic phosphodiesterase"/>
    <property type="match status" value="1"/>
</dbReference>
<dbReference type="PANTHER" id="PTHR15934:SF2">
    <property type="entry name" value="A-KINASE ANCHOR PROTEIN 7-LIKE PHOSPHOESTERASE DOMAIN-CONTAINING PROTEIN"/>
    <property type="match status" value="1"/>
</dbReference>
<dbReference type="STRING" id="6945.B7PGV1"/>
<dbReference type="VEuPathDB" id="VectorBase:ISCI018322"/>
<dbReference type="PaxDb" id="6945-B7PGV1"/>
<organism>
    <name type="scientific">Ixodes scapularis</name>
    <name type="common">Black-legged tick</name>
    <name type="synonym">Deer tick</name>
    <dbReference type="NCBI Taxonomy" id="6945"/>
    <lineage>
        <taxon>Eukaryota</taxon>
        <taxon>Metazoa</taxon>
        <taxon>Ecdysozoa</taxon>
        <taxon>Arthropoda</taxon>
        <taxon>Chelicerata</taxon>
        <taxon>Arachnida</taxon>
        <taxon>Acari</taxon>
        <taxon>Parasitiformes</taxon>
        <taxon>Ixodida</taxon>
        <taxon>Ixodoidea</taxon>
        <taxon>Ixodidae</taxon>
        <taxon>Ixodinae</taxon>
        <taxon>Ixodes</taxon>
    </lineage>
</organism>
<evidence type="ECO:0000259" key="3">
    <source>
        <dbReference type="Pfam" id="PF10469"/>
    </source>
</evidence>
<feature type="region of interest" description="Disordered" evidence="2">
    <location>
        <begin position="199"/>
        <end position="218"/>
    </location>
</feature>
<name>B7PGV1_IXOSC</name>
<keyword evidence="1" id="KW-0175">Coiled coil</keyword>
<evidence type="ECO:0000313" key="4">
    <source>
        <dbReference type="EMBL" id="EEC05823.1"/>
    </source>
</evidence>
<evidence type="ECO:0000256" key="1">
    <source>
        <dbReference type="SAM" id="Coils"/>
    </source>
</evidence>
<sequence length="218" mass="24455">MFEIATNPPPDISVDDFEQAPLTLEFKGLANFGGKVLYVKTADEGAHGRLQTLSDVCLEEFVKANLDLSAHKDFKPHLTLAKLSRVTKRERVVKRIEAEWYSEFAEESFGSQRVNGVQLLSMNKPKDERGYYYNSLQLDFEPTEKTGPHDADHTECCRPFVVASQTVSSSLQKKHKLLQELESAKQEVKRKVSSVTEDALKRMAGSASVETTSEDGQE</sequence>
<feature type="domain" description="A-kinase anchor protein 7-like phosphoesterase" evidence="3">
    <location>
        <begin position="18"/>
        <end position="133"/>
    </location>
</feature>
<evidence type="ECO:0000256" key="2">
    <source>
        <dbReference type="SAM" id="MobiDB-lite"/>
    </source>
</evidence>
<dbReference type="InterPro" id="IPR052641">
    <property type="entry name" value="AKAP7_isoform_gamma"/>
</dbReference>
<dbReference type="PANTHER" id="PTHR15934">
    <property type="entry name" value="RNA 2',3'-CYCLIC PHOSPHODIESTERASE"/>
    <property type="match status" value="1"/>
</dbReference>
<dbReference type="Proteomes" id="UP000001555">
    <property type="component" value="Unassembled WGS sequence"/>
</dbReference>
<dbReference type="InterPro" id="IPR019510">
    <property type="entry name" value="AKAP7-like_phosphoesterase"/>
</dbReference>
<dbReference type="EMBL" id="DS709658">
    <property type="protein sequence ID" value="EEC05823.1"/>
    <property type="molecule type" value="Genomic_DNA"/>
</dbReference>
<evidence type="ECO:0000313" key="5">
    <source>
        <dbReference type="EnsemblMetazoa" id="ISCW018322-PA"/>
    </source>
</evidence>
<dbReference type="InterPro" id="IPR009097">
    <property type="entry name" value="Cyclic_Pdiesterase"/>
</dbReference>
<dbReference type="GO" id="GO:0016301">
    <property type="term" value="F:kinase activity"/>
    <property type="evidence" value="ECO:0007669"/>
    <property type="project" value="UniProtKB-KW"/>
</dbReference>
<dbReference type="HOGENOM" id="CLU_1268163_0_0_1"/>